<evidence type="ECO:0000313" key="1">
    <source>
        <dbReference type="EMBL" id="MFB9467764.1"/>
    </source>
</evidence>
<evidence type="ECO:0000313" key="2">
    <source>
        <dbReference type="Proteomes" id="UP001589709"/>
    </source>
</evidence>
<dbReference type="Proteomes" id="UP001589709">
    <property type="component" value="Unassembled WGS sequence"/>
</dbReference>
<accession>A0ABV5NBY2</accession>
<name>A0ABV5NBY2_9ACTN</name>
<comment type="caution">
    <text evidence="1">The sequence shown here is derived from an EMBL/GenBank/DDBJ whole genome shotgun (WGS) entry which is preliminary data.</text>
</comment>
<sequence>MPEPGSVLQNMGTATWSAEDGTAYEVALDGINHVVGAYSRLIAEAEEVFATERAESLSAEQRHWAARRRSLTPADRAEVDAVTAECARLLAELRGTA</sequence>
<reference evidence="1 2" key="1">
    <citation type="submission" date="2024-09" db="EMBL/GenBank/DDBJ databases">
        <authorList>
            <person name="Sun Q."/>
            <person name="Mori K."/>
        </authorList>
    </citation>
    <scope>NUCLEOTIDE SEQUENCE [LARGE SCALE GENOMIC DNA]</scope>
    <source>
        <strain evidence="1 2">JCM 6917</strain>
    </source>
</reference>
<dbReference type="EMBL" id="JBHMCY010000147">
    <property type="protein sequence ID" value="MFB9467764.1"/>
    <property type="molecule type" value="Genomic_DNA"/>
</dbReference>
<keyword evidence="2" id="KW-1185">Reference proteome</keyword>
<proteinExistence type="predicted"/>
<protein>
    <submittedName>
        <fullName evidence="1">Uncharacterized protein</fullName>
    </submittedName>
</protein>
<gene>
    <name evidence="1" type="ORF">ACFF45_35085</name>
</gene>
<dbReference type="RefSeq" id="WP_381351080.1">
    <property type="nucleotide sequence ID" value="NZ_JBHMCY010000147.1"/>
</dbReference>
<organism evidence="1 2">
    <name type="scientific">Streptomyces cinereospinus</name>
    <dbReference type="NCBI Taxonomy" id="285561"/>
    <lineage>
        <taxon>Bacteria</taxon>
        <taxon>Bacillati</taxon>
        <taxon>Actinomycetota</taxon>
        <taxon>Actinomycetes</taxon>
        <taxon>Kitasatosporales</taxon>
        <taxon>Streptomycetaceae</taxon>
        <taxon>Streptomyces</taxon>
    </lineage>
</organism>